<reference evidence="4" key="2">
    <citation type="submission" date="2025-08" db="UniProtKB">
        <authorList>
            <consortium name="RefSeq"/>
        </authorList>
    </citation>
    <scope>IDENTIFICATION</scope>
    <source>
        <tissue evidence="4">Leaf</tissue>
    </source>
</reference>
<dbReference type="Proteomes" id="UP000515151">
    <property type="component" value="Unplaced"/>
</dbReference>
<name>A0A6P8BZW1_PUNGR</name>
<gene>
    <name evidence="4" type="primary">LOC116190306</name>
</gene>
<feature type="domain" description="Retrovirus-related Pol polyprotein from transposon TNT 1-94-like beta-barrel" evidence="2">
    <location>
        <begin position="244"/>
        <end position="321"/>
    </location>
</feature>
<proteinExistence type="predicted"/>
<evidence type="ECO:0000313" key="4">
    <source>
        <dbReference type="RefSeq" id="XP_031375849.1"/>
    </source>
</evidence>
<organism evidence="3 4">
    <name type="scientific">Punica granatum</name>
    <name type="common">Pomegranate</name>
    <dbReference type="NCBI Taxonomy" id="22663"/>
    <lineage>
        <taxon>Eukaryota</taxon>
        <taxon>Viridiplantae</taxon>
        <taxon>Streptophyta</taxon>
        <taxon>Embryophyta</taxon>
        <taxon>Tracheophyta</taxon>
        <taxon>Spermatophyta</taxon>
        <taxon>Magnoliopsida</taxon>
        <taxon>eudicotyledons</taxon>
        <taxon>Gunneridae</taxon>
        <taxon>Pentapetalae</taxon>
        <taxon>rosids</taxon>
        <taxon>malvids</taxon>
        <taxon>Myrtales</taxon>
        <taxon>Lythraceae</taxon>
        <taxon>Punica</taxon>
    </lineage>
</organism>
<keyword evidence="3" id="KW-1185">Reference proteome</keyword>
<feature type="region of interest" description="Disordered" evidence="1">
    <location>
        <begin position="1"/>
        <end position="81"/>
    </location>
</feature>
<dbReference type="RefSeq" id="XP_031375849.1">
    <property type="nucleotide sequence ID" value="XM_031519989.1"/>
</dbReference>
<dbReference type="OrthoDB" id="1937754at2759"/>
<feature type="compositionally biased region" description="Low complexity" evidence="1">
    <location>
        <begin position="1"/>
        <end position="37"/>
    </location>
</feature>
<protein>
    <submittedName>
        <fullName evidence="4">Uncharacterized protein LOC116190306 isoform X1</fullName>
    </submittedName>
</protein>
<evidence type="ECO:0000256" key="1">
    <source>
        <dbReference type="SAM" id="MobiDB-lite"/>
    </source>
</evidence>
<dbReference type="GeneID" id="116190306"/>
<reference evidence="3" key="1">
    <citation type="journal article" date="2020" name="Plant Biotechnol. J.">
        <title>The pomegranate (Punica granatum L.) draft genome dissects genetic divergence between soft- and hard-seeded cultivars.</title>
        <authorList>
            <person name="Luo X."/>
            <person name="Li H."/>
            <person name="Wu Z."/>
            <person name="Yao W."/>
            <person name="Zhao P."/>
            <person name="Cao D."/>
            <person name="Yu H."/>
            <person name="Li K."/>
            <person name="Poudel K."/>
            <person name="Zhao D."/>
            <person name="Zhang F."/>
            <person name="Xia X."/>
            <person name="Chen L."/>
            <person name="Wang Q."/>
            <person name="Jing D."/>
            <person name="Cao S."/>
        </authorList>
    </citation>
    <scope>NUCLEOTIDE SEQUENCE [LARGE SCALE GENOMIC DNA]</scope>
    <source>
        <strain evidence="3">cv. Tunisia</strain>
    </source>
</reference>
<evidence type="ECO:0000313" key="3">
    <source>
        <dbReference type="Proteomes" id="UP000515151"/>
    </source>
</evidence>
<evidence type="ECO:0000259" key="2">
    <source>
        <dbReference type="Pfam" id="PF22936"/>
    </source>
</evidence>
<accession>A0A6P8BZW1</accession>
<dbReference type="Pfam" id="PF22936">
    <property type="entry name" value="Pol_BBD"/>
    <property type="match status" value="1"/>
</dbReference>
<sequence>MADYVSSSLIPSSSSTIISQSNPSASSLLSGALGSGPTKVLYTDRRKGSNGGNKNSGSRGGSEGSDDSVDRNPGGRKPNFKFGAEAFGQRRKGQVGQNYLALQSGHASDREAGRKNPNQGSGGEDNRLGSGSVISGRSHSGCRGPRFGPTSPGPYLIWPNSFPPTPTGPGLHLSRPNLFLLQPHGPSPLGLNQQFGPMQHFRAGSFVICQLCNRPGHTAPFCQYSEAQAHLAHGASHGIHDTDWYMNSGVTHHVTSDLSNLTLHDDTSHSDHIFVGDGKSITVLTSGSSTFYFSQRPLHLNHILYAPHISKNIISISKFARDNTCFFEFHQDYFIVKDRHTRQELMRGLVRDGLYCFHPRGRRIDHPQAHLSDIDV</sequence>
<dbReference type="InterPro" id="IPR054722">
    <property type="entry name" value="PolX-like_BBD"/>
</dbReference>
<feature type="region of interest" description="Disordered" evidence="1">
    <location>
        <begin position="104"/>
        <end position="148"/>
    </location>
</feature>
<dbReference type="AlphaFoldDB" id="A0A6P8BZW1"/>